<feature type="compositionally biased region" description="Low complexity" evidence="1">
    <location>
        <begin position="158"/>
        <end position="192"/>
    </location>
</feature>
<comment type="caution">
    <text evidence="3">The sequence shown here is derived from an EMBL/GenBank/DDBJ whole genome shotgun (WGS) entry which is preliminary data.</text>
</comment>
<dbReference type="OrthoDB" id="3499003at2759"/>
<feature type="compositionally biased region" description="Basic and acidic residues" evidence="1">
    <location>
        <begin position="29"/>
        <end position="41"/>
    </location>
</feature>
<feature type="region of interest" description="Disordered" evidence="1">
    <location>
        <begin position="1"/>
        <end position="87"/>
    </location>
</feature>
<dbReference type="Proteomes" id="UP000034112">
    <property type="component" value="Unassembled WGS sequence"/>
</dbReference>
<feature type="compositionally biased region" description="Basic and acidic residues" evidence="1">
    <location>
        <begin position="68"/>
        <end position="81"/>
    </location>
</feature>
<protein>
    <recommendedName>
        <fullName evidence="5">Apple domain-containing protein</fullName>
    </recommendedName>
</protein>
<evidence type="ECO:0000256" key="2">
    <source>
        <dbReference type="SAM" id="Phobius"/>
    </source>
</evidence>
<feature type="region of interest" description="Disordered" evidence="1">
    <location>
        <begin position="149"/>
        <end position="194"/>
    </location>
</feature>
<evidence type="ECO:0000256" key="1">
    <source>
        <dbReference type="SAM" id="MobiDB-lite"/>
    </source>
</evidence>
<keyword evidence="2" id="KW-0472">Membrane</keyword>
<proteinExistence type="predicted"/>
<dbReference type="OMA" id="CANYPGC"/>
<reference evidence="4" key="1">
    <citation type="journal article" date="2015" name="Genome Announc.">
        <title>Draft whole-genome sequence of the biocontrol agent Trichoderma harzianum T6776.</title>
        <authorList>
            <person name="Baroncelli R."/>
            <person name="Piaggeschi G."/>
            <person name="Fiorini L."/>
            <person name="Bertolini E."/>
            <person name="Zapparata A."/>
            <person name="Pe M.E."/>
            <person name="Sarrocco S."/>
            <person name="Vannacci G."/>
        </authorList>
    </citation>
    <scope>NUCLEOTIDE SEQUENCE [LARGE SCALE GENOMIC DNA]</scope>
    <source>
        <strain evidence="4">T6776</strain>
    </source>
</reference>
<evidence type="ECO:0000313" key="3">
    <source>
        <dbReference type="EMBL" id="KKP02521.1"/>
    </source>
</evidence>
<keyword evidence="2" id="KW-0812">Transmembrane</keyword>
<evidence type="ECO:0000313" key="4">
    <source>
        <dbReference type="Proteomes" id="UP000034112"/>
    </source>
</evidence>
<dbReference type="EMBL" id="JOKZ01000147">
    <property type="protein sequence ID" value="KKP02521.1"/>
    <property type="molecule type" value="Genomic_DNA"/>
</dbReference>
<dbReference type="AlphaFoldDB" id="A0A0F9XBJ7"/>
<gene>
    <name evidence="3" type="ORF">THAR02_05383</name>
</gene>
<keyword evidence="2" id="KW-1133">Transmembrane helix</keyword>
<evidence type="ECO:0008006" key="5">
    <source>
        <dbReference type="Google" id="ProtNLM"/>
    </source>
</evidence>
<organism evidence="3 4">
    <name type="scientific">Trichoderma harzianum</name>
    <name type="common">Hypocrea lixii</name>
    <dbReference type="NCBI Taxonomy" id="5544"/>
    <lineage>
        <taxon>Eukaryota</taxon>
        <taxon>Fungi</taxon>
        <taxon>Dikarya</taxon>
        <taxon>Ascomycota</taxon>
        <taxon>Pezizomycotina</taxon>
        <taxon>Sordariomycetes</taxon>
        <taxon>Hypocreomycetidae</taxon>
        <taxon>Hypocreales</taxon>
        <taxon>Hypocreaceae</taxon>
        <taxon>Trichoderma</taxon>
    </lineage>
</organism>
<sequence>MGNQSQYSLDGRGGDNEGQRSRSTTATRSEIESEYYRDSRGRGRGYSNRTARDRTSVFQPSGPTFLRDSSRSPERATRDTNLDASSTTNILQKAGEFYDFRYDHVAPPAPIPTATICGLRPRIFWLVLGAVVLVVAVAVGVGVGVGLGAQKHKSSADPSPTTSSTGLPNTSTSIPTATSTSKTPSATNSPASDVLSCPTSNGTKYDVPDSQKTFLLICGIDYSGADEAEDLTSVYTVGMEDCITSCANYPGCTGCGWGILPGDGSLHRCWLKGSLKKTHKEKTGCAPIHVATEITARGIDVRNAKCHARHQLRSALDGWIMVEPKSTHIALVVLIPSVTEEYPATSFFTDSDEAIASALTRTLLETNQDFPNFLQSYIPENSTNGIQVKFETESNFDANDVAGVGNA</sequence>
<feature type="transmembrane region" description="Helical" evidence="2">
    <location>
        <begin position="123"/>
        <end position="147"/>
    </location>
</feature>
<name>A0A0F9XBJ7_TRIHA</name>
<accession>A0A0F9XBJ7</accession>